<sequence>MATPTPSSAASAPSPSGSVSHTPINEPTPIDADTAAASISSDEETTPFESLDPLKGGVICSIKPFLLQISDTRVLATQAPKDLRTSCLSDQTNTVGRLVRMLQL</sequence>
<evidence type="ECO:0000256" key="1">
    <source>
        <dbReference type="SAM" id="MobiDB-lite"/>
    </source>
</evidence>
<gene>
    <name evidence="2" type="ORF">IFM89_005584</name>
</gene>
<name>A0A835LZA8_9MAGN</name>
<dbReference type="EMBL" id="JADFTS010000003">
    <property type="protein sequence ID" value="KAF9613105.1"/>
    <property type="molecule type" value="Genomic_DNA"/>
</dbReference>
<protein>
    <submittedName>
        <fullName evidence="2">Uncharacterized protein</fullName>
    </submittedName>
</protein>
<feature type="region of interest" description="Disordered" evidence="1">
    <location>
        <begin position="1"/>
        <end position="50"/>
    </location>
</feature>
<dbReference type="AlphaFoldDB" id="A0A835LZA8"/>
<evidence type="ECO:0000313" key="2">
    <source>
        <dbReference type="EMBL" id="KAF9613105.1"/>
    </source>
</evidence>
<organism evidence="2 3">
    <name type="scientific">Coptis chinensis</name>
    <dbReference type="NCBI Taxonomy" id="261450"/>
    <lineage>
        <taxon>Eukaryota</taxon>
        <taxon>Viridiplantae</taxon>
        <taxon>Streptophyta</taxon>
        <taxon>Embryophyta</taxon>
        <taxon>Tracheophyta</taxon>
        <taxon>Spermatophyta</taxon>
        <taxon>Magnoliopsida</taxon>
        <taxon>Ranunculales</taxon>
        <taxon>Ranunculaceae</taxon>
        <taxon>Coptidoideae</taxon>
        <taxon>Coptis</taxon>
    </lineage>
</organism>
<proteinExistence type="predicted"/>
<dbReference type="Proteomes" id="UP000631114">
    <property type="component" value="Unassembled WGS sequence"/>
</dbReference>
<evidence type="ECO:0000313" key="3">
    <source>
        <dbReference type="Proteomes" id="UP000631114"/>
    </source>
</evidence>
<reference evidence="2 3" key="1">
    <citation type="submission" date="2020-10" db="EMBL/GenBank/DDBJ databases">
        <title>The Coptis chinensis genome and diversification of protoberbering-type alkaloids.</title>
        <authorList>
            <person name="Wang B."/>
            <person name="Shu S."/>
            <person name="Song C."/>
            <person name="Liu Y."/>
        </authorList>
    </citation>
    <scope>NUCLEOTIDE SEQUENCE [LARGE SCALE GENOMIC DNA]</scope>
    <source>
        <strain evidence="2">HL-2020</strain>
        <tissue evidence="2">Leaf</tissue>
    </source>
</reference>
<accession>A0A835LZA8</accession>
<feature type="compositionally biased region" description="Low complexity" evidence="1">
    <location>
        <begin position="1"/>
        <end position="16"/>
    </location>
</feature>
<keyword evidence="3" id="KW-1185">Reference proteome</keyword>
<feature type="compositionally biased region" description="Low complexity" evidence="1">
    <location>
        <begin position="27"/>
        <end position="40"/>
    </location>
</feature>
<comment type="caution">
    <text evidence="2">The sequence shown here is derived from an EMBL/GenBank/DDBJ whole genome shotgun (WGS) entry which is preliminary data.</text>
</comment>